<feature type="transmembrane region" description="Helical" evidence="1">
    <location>
        <begin position="50"/>
        <end position="73"/>
    </location>
</feature>
<keyword evidence="1" id="KW-1133">Transmembrane helix</keyword>
<keyword evidence="3" id="KW-1185">Reference proteome</keyword>
<proteinExistence type="predicted"/>
<evidence type="ECO:0000313" key="2">
    <source>
        <dbReference type="EMBL" id="PRY94870.1"/>
    </source>
</evidence>
<keyword evidence="1" id="KW-0812">Transmembrane</keyword>
<accession>A0A2T0X7E7</accession>
<dbReference type="RefSeq" id="WP_106159325.1">
    <property type="nucleotide sequence ID" value="NZ_PVTT01000001.1"/>
</dbReference>
<evidence type="ECO:0000256" key="1">
    <source>
        <dbReference type="SAM" id="Phobius"/>
    </source>
</evidence>
<dbReference type="Proteomes" id="UP000238801">
    <property type="component" value="Unassembled WGS sequence"/>
</dbReference>
<keyword evidence="1" id="KW-0472">Membrane</keyword>
<dbReference type="AlphaFoldDB" id="A0A2T0X7E7"/>
<name>A0A2T0X7E7_9RHOB</name>
<organism evidence="2 3">
    <name type="scientific">Hasllibacter halocynthiae</name>
    <dbReference type="NCBI Taxonomy" id="595589"/>
    <lineage>
        <taxon>Bacteria</taxon>
        <taxon>Pseudomonadati</taxon>
        <taxon>Pseudomonadota</taxon>
        <taxon>Alphaproteobacteria</taxon>
        <taxon>Rhodobacterales</taxon>
        <taxon>Roseobacteraceae</taxon>
        <taxon>Hasllibacter</taxon>
    </lineage>
</organism>
<comment type="caution">
    <text evidence="2">The sequence shown here is derived from an EMBL/GenBank/DDBJ whole genome shotgun (WGS) entry which is preliminary data.</text>
</comment>
<dbReference type="EMBL" id="PVTT01000001">
    <property type="protein sequence ID" value="PRY94870.1"/>
    <property type="molecule type" value="Genomic_DNA"/>
</dbReference>
<evidence type="ECO:0000313" key="3">
    <source>
        <dbReference type="Proteomes" id="UP000238801"/>
    </source>
</evidence>
<protein>
    <submittedName>
        <fullName evidence="2">Uncharacterized protein</fullName>
    </submittedName>
</protein>
<gene>
    <name evidence="2" type="ORF">BCF33_0472</name>
</gene>
<sequence length="74" mass="7633">MAATITLWTGVALTVLGLGGLVLSIFRVARARRVAGGDDDALRAALLRILPLNLGALFVSALGLMMIVVGLFLG</sequence>
<reference evidence="2 3" key="1">
    <citation type="submission" date="2018-03" db="EMBL/GenBank/DDBJ databases">
        <title>Genomic Encyclopedia of Archaeal and Bacterial Type Strains, Phase II (KMG-II): from individual species to whole genera.</title>
        <authorList>
            <person name="Goeker M."/>
        </authorList>
    </citation>
    <scope>NUCLEOTIDE SEQUENCE [LARGE SCALE GENOMIC DNA]</scope>
    <source>
        <strain evidence="2 3">DSM 29318</strain>
    </source>
</reference>
<feature type="transmembrane region" description="Helical" evidence="1">
    <location>
        <begin position="6"/>
        <end position="29"/>
    </location>
</feature>